<comment type="similarity">
    <text evidence="1 10">Belongs to the beta-class carbonic anhydrase family.</text>
</comment>
<evidence type="ECO:0000256" key="7">
    <source>
        <dbReference type="ARBA" id="ARBA00031969"/>
    </source>
</evidence>
<evidence type="ECO:0000313" key="11">
    <source>
        <dbReference type="EMBL" id="HIU53881.1"/>
    </source>
</evidence>
<dbReference type="InterPro" id="IPR001765">
    <property type="entry name" value="Carbonic_anhydrase"/>
</dbReference>
<comment type="cofactor">
    <cofactor evidence="9">
        <name>Zn(2+)</name>
        <dbReference type="ChEBI" id="CHEBI:29105"/>
    </cofactor>
    <text evidence="9">Binds 1 zinc ion per subunit.</text>
</comment>
<dbReference type="InterPro" id="IPR045066">
    <property type="entry name" value="Beta_CA_cladeB"/>
</dbReference>
<gene>
    <name evidence="11" type="ORF">IAD20_07360</name>
</gene>
<dbReference type="GO" id="GO:0004089">
    <property type="term" value="F:carbonate dehydratase activity"/>
    <property type="evidence" value="ECO:0007669"/>
    <property type="project" value="UniProtKB-UniRule"/>
</dbReference>
<evidence type="ECO:0000256" key="8">
    <source>
        <dbReference type="ARBA" id="ARBA00048348"/>
    </source>
</evidence>
<proteinExistence type="inferred from homology"/>
<evidence type="ECO:0000256" key="1">
    <source>
        <dbReference type="ARBA" id="ARBA00006217"/>
    </source>
</evidence>
<comment type="caution">
    <text evidence="11">The sequence shown here is derived from an EMBL/GenBank/DDBJ whole genome shotgun (WGS) entry which is preliminary data.</text>
</comment>
<keyword evidence="4 9" id="KW-0479">Metal-binding</keyword>
<dbReference type="PANTHER" id="PTHR11002:SF76">
    <property type="entry name" value="CARBONIC ANHYDRASE"/>
    <property type="match status" value="1"/>
</dbReference>
<feature type="binding site" evidence="9">
    <location>
        <position position="45"/>
    </location>
    <ligand>
        <name>Zn(2+)</name>
        <dbReference type="ChEBI" id="CHEBI:29105"/>
    </ligand>
</feature>
<dbReference type="GO" id="GO:0008270">
    <property type="term" value="F:zinc ion binding"/>
    <property type="evidence" value="ECO:0007669"/>
    <property type="project" value="UniProtKB-UniRule"/>
</dbReference>
<accession>A0A9D1M571</accession>
<sequence length="198" mass="22436">MPHIENLLEGYRQFYQKYYIENPETYKNLTEKGQTPHTLVIACSDSRVDPSIILNTGPGDIFVIRNVANLVPAYDSDFSHCHGTSAAIEYAVKHLKVKNILILGHTHCGGIHNLLCQPLNRHDFIDTWLSIAEEARREASKQTSETDRQHICEREAVRVSLRNLLTFPFVAEAVSQNRLKLHGWLFDLAGGSIEKLSL</sequence>
<evidence type="ECO:0000256" key="9">
    <source>
        <dbReference type="PIRSR" id="PIRSR601765-1"/>
    </source>
</evidence>
<keyword evidence="5 9" id="KW-0862">Zinc</keyword>
<evidence type="ECO:0000256" key="10">
    <source>
        <dbReference type="RuleBase" id="RU003956"/>
    </source>
</evidence>
<protein>
    <recommendedName>
        <fullName evidence="3 10">Carbonic anhydrase</fullName>
        <ecNumber evidence="2 10">4.2.1.1</ecNumber>
    </recommendedName>
    <alternativeName>
        <fullName evidence="7 10">Carbonate dehydratase</fullName>
    </alternativeName>
</protein>
<dbReference type="SMART" id="SM00947">
    <property type="entry name" value="Pro_CA"/>
    <property type="match status" value="1"/>
</dbReference>
<organism evidence="11 12">
    <name type="scientific">Candidatus Scatocola faecipullorum</name>
    <dbReference type="NCBI Taxonomy" id="2840917"/>
    <lineage>
        <taxon>Bacteria</taxon>
        <taxon>Pseudomonadati</taxon>
        <taxon>Pseudomonadota</taxon>
        <taxon>Alphaproteobacteria</taxon>
        <taxon>Rhodospirillales</taxon>
        <taxon>Rhodospirillaceae</taxon>
        <taxon>Rhodospirillaceae incertae sedis</taxon>
        <taxon>Candidatus Scatocola</taxon>
    </lineage>
</organism>
<reference evidence="11" key="1">
    <citation type="submission" date="2020-10" db="EMBL/GenBank/DDBJ databases">
        <authorList>
            <person name="Gilroy R."/>
        </authorList>
    </citation>
    <scope>NUCLEOTIDE SEQUENCE</scope>
    <source>
        <strain evidence="11">ChiW3-316</strain>
    </source>
</reference>
<name>A0A9D1M571_9PROT</name>
<dbReference type="SUPFAM" id="SSF53056">
    <property type="entry name" value="beta-carbonic anhydrase, cab"/>
    <property type="match status" value="1"/>
</dbReference>
<dbReference type="GO" id="GO:0015976">
    <property type="term" value="P:carbon utilization"/>
    <property type="evidence" value="ECO:0007669"/>
    <property type="project" value="InterPro"/>
</dbReference>
<feature type="binding site" evidence="9">
    <location>
        <position position="105"/>
    </location>
    <ligand>
        <name>Zn(2+)</name>
        <dbReference type="ChEBI" id="CHEBI:29105"/>
    </ligand>
</feature>
<dbReference type="EC" id="4.2.1.1" evidence="2 10"/>
<dbReference type="InterPro" id="IPR015892">
    <property type="entry name" value="Carbonic_anhydrase_CS"/>
</dbReference>
<dbReference type="EMBL" id="DVNC01000050">
    <property type="protein sequence ID" value="HIU53881.1"/>
    <property type="molecule type" value="Genomic_DNA"/>
</dbReference>
<dbReference type="FunFam" id="3.40.1050.10:FF:000003">
    <property type="entry name" value="Carbonic anhydrase"/>
    <property type="match status" value="1"/>
</dbReference>
<dbReference type="Gene3D" id="3.40.1050.10">
    <property type="entry name" value="Carbonic anhydrase"/>
    <property type="match status" value="1"/>
</dbReference>
<evidence type="ECO:0000256" key="6">
    <source>
        <dbReference type="ARBA" id="ARBA00023239"/>
    </source>
</evidence>
<feature type="binding site" evidence="9">
    <location>
        <position position="43"/>
    </location>
    <ligand>
        <name>Zn(2+)</name>
        <dbReference type="ChEBI" id="CHEBI:29105"/>
    </ligand>
</feature>
<evidence type="ECO:0000256" key="2">
    <source>
        <dbReference type="ARBA" id="ARBA00012925"/>
    </source>
</evidence>
<dbReference type="PROSITE" id="PS00704">
    <property type="entry name" value="PROK_CO2_ANHYDRASE_1"/>
    <property type="match status" value="1"/>
</dbReference>
<comment type="function">
    <text evidence="10">Reversible hydration of carbon dioxide.</text>
</comment>
<dbReference type="InterPro" id="IPR036874">
    <property type="entry name" value="Carbonic_anhydrase_sf"/>
</dbReference>
<evidence type="ECO:0000256" key="3">
    <source>
        <dbReference type="ARBA" id="ARBA00014628"/>
    </source>
</evidence>
<dbReference type="Pfam" id="PF00484">
    <property type="entry name" value="Pro_CA"/>
    <property type="match status" value="1"/>
</dbReference>
<feature type="binding site" evidence="9">
    <location>
        <position position="108"/>
    </location>
    <ligand>
        <name>Zn(2+)</name>
        <dbReference type="ChEBI" id="CHEBI:29105"/>
    </ligand>
</feature>
<dbReference type="PANTHER" id="PTHR11002">
    <property type="entry name" value="CARBONIC ANHYDRASE"/>
    <property type="match status" value="1"/>
</dbReference>
<evidence type="ECO:0000256" key="4">
    <source>
        <dbReference type="ARBA" id="ARBA00022723"/>
    </source>
</evidence>
<evidence type="ECO:0000256" key="5">
    <source>
        <dbReference type="ARBA" id="ARBA00022833"/>
    </source>
</evidence>
<reference evidence="11" key="2">
    <citation type="journal article" date="2021" name="PeerJ">
        <title>Extensive microbial diversity within the chicken gut microbiome revealed by metagenomics and culture.</title>
        <authorList>
            <person name="Gilroy R."/>
            <person name="Ravi A."/>
            <person name="Getino M."/>
            <person name="Pursley I."/>
            <person name="Horton D.L."/>
            <person name="Alikhan N.F."/>
            <person name="Baker D."/>
            <person name="Gharbi K."/>
            <person name="Hall N."/>
            <person name="Watson M."/>
            <person name="Adriaenssens E.M."/>
            <person name="Foster-Nyarko E."/>
            <person name="Jarju S."/>
            <person name="Secka A."/>
            <person name="Antonio M."/>
            <person name="Oren A."/>
            <person name="Chaudhuri R.R."/>
            <person name="La Ragione R."/>
            <person name="Hildebrand F."/>
            <person name="Pallen M.J."/>
        </authorList>
    </citation>
    <scope>NUCLEOTIDE SEQUENCE</scope>
    <source>
        <strain evidence="11">ChiW3-316</strain>
    </source>
</reference>
<dbReference type="CDD" id="cd00884">
    <property type="entry name" value="beta_CA_cladeB"/>
    <property type="match status" value="1"/>
</dbReference>
<dbReference type="AlphaFoldDB" id="A0A9D1M571"/>
<dbReference type="Proteomes" id="UP000824107">
    <property type="component" value="Unassembled WGS sequence"/>
</dbReference>
<comment type="catalytic activity">
    <reaction evidence="8 10">
        <text>hydrogencarbonate + H(+) = CO2 + H2O</text>
        <dbReference type="Rhea" id="RHEA:10748"/>
        <dbReference type="ChEBI" id="CHEBI:15377"/>
        <dbReference type="ChEBI" id="CHEBI:15378"/>
        <dbReference type="ChEBI" id="CHEBI:16526"/>
        <dbReference type="ChEBI" id="CHEBI:17544"/>
        <dbReference type="EC" id="4.2.1.1"/>
    </reaction>
</comment>
<keyword evidence="6 10" id="KW-0456">Lyase</keyword>
<evidence type="ECO:0000313" key="12">
    <source>
        <dbReference type="Proteomes" id="UP000824107"/>
    </source>
</evidence>
<dbReference type="PROSITE" id="PS00705">
    <property type="entry name" value="PROK_CO2_ANHYDRASE_2"/>
    <property type="match status" value="1"/>
</dbReference>